<keyword evidence="1" id="KW-1133">Transmembrane helix</keyword>
<evidence type="ECO:0000256" key="1">
    <source>
        <dbReference type="SAM" id="Phobius"/>
    </source>
</evidence>
<organism evidence="2 3">
    <name type="scientific">Rotaria sordida</name>
    <dbReference type="NCBI Taxonomy" id="392033"/>
    <lineage>
        <taxon>Eukaryota</taxon>
        <taxon>Metazoa</taxon>
        <taxon>Spiralia</taxon>
        <taxon>Gnathifera</taxon>
        <taxon>Rotifera</taxon>
        <taxon>Eurotatoria</taxon>
        <taxon>Bdelloidea</taxon>
        <taxon>Philodinida</taxon>
        <taxon>Philodinidae</taxon>
        <taxon>Rotaria</taxon>
    </lineage>
</organism>
<comment type="caution">
    <text evidence="2">The sequence shown here is derived from an EMBL/GenBank/DDBJ whole genome shotgun (WGS) entry which is preliminary data.</text>
</comment>
<accession>A0A820LRM7</accession>
<sequence>MASLMYNNSSALSSSNEFANEIKRYLANLNYTLSFIQTFIVLFGILGNLIALVVINRRSLRNTSS</sequence>
<evidence type="ECO:0000313" key="3">
    <source>
        <dbReference type="Proteomes" id="UP000663823"/>
    </source>
</evidence>
<dbReference type="SUPFAM" id="SSF81321">
    <property type="entry name" value="Family A G protein-coupled receptor-like"/>
    <property type="match status" value="1"/>
</dbReference>
<proteinExistence type="predicted"/>
<keyword evidence="1" id="KW-0472">Membrane</keyword>
<protein>
    <submittedName>
        <fullName evidence="2">Uncharacterized protein</fullName>
    </submittedName>
</protein>
<dbReference type="AlphaFoldDB" id="A0A820LRM7"/>
<reference evidence="2" key="1">
    <citation type="submission" date="2021-02" db="EMBL/GenBank/DDBJ databases">
        <authorList>
            <person name="Nowell W R."/>
        </authorList>
    </citation>
    <scope>NUCLEOTIDE SEQUENCE</scope>
</reference>
<feature type="non-terminal residue" evidence="2">
    <location>
        <position position="65"/>
    </location>
</feature>
<keyword evidence="1" id="KW-0812">Transmembrane</keyword>
<dbReference type="EMBL" id="CAJOAX010067050">
    <property type="protein sequence ID" value="CAF4361124.1"/>
    <property type="molecule type" value="Genomic_DNA"/>
</dbReference>
<evidence type="ECO:0000313" key="2">
    <source>
        <dbReference type="EMBL" id="CAF4361124.1"/>
    </source>
</evidence>
<gene>
    <name evidence="2" type="ORF">OTI717_LOCUS43853</name>
</gene>
<name>A0A820LRM7_9BILA</name>
<feature type="transmembrane region" description="Helical" evidence="1">
    <location>
        <begin position="35"/>
        <end position="55"/>
    </location>
</feature>
<dbReference type="Proteomes" id="UP000663823">
    <property type="component" value="Unassembled WGS sequence"/>
</dbReference>